<evidence type="ECO:0000313" key="16">
    <source>
        <dbReference type="EMBL" id="SEK14543.1"/>
    </source>
</evidence>
<keyword evidence="8 12" id="KW-0472">Membrane</keyword>
<dbReference type="PRINTS" id="PR00260">
    <property type="entry name" value="CHEMTRNSDUCR"/>
</dbReference>
<evidence type="ECO:0000259" key="14">
    <source>
        <dbReference type="PROSITE" id="PS50885"/>
    </source>
</evidence>
<dbReference type="GO" id="GO:0005886">
    <property type="term" value="C:plasma membrane"/>
    <property type="evidence" value="ECO:0007669"/>
    <property type="project" value="UniProtKB-SubCell"/>
</dbReference>
<keyword evidence="2" id="KW-1003">Cell membrane</keyword>
<dbReference type="Gene3D" id="1.20.120.30">
    <property type="entry name" value="Aspartate receptor, ligand-binding domain"/>
    <property type="match status" value="1"/>
</dbReference>
<comment type="subcellular location">
    <subcellularLocation>
        <location evidence="1">Cell inner membrane</location>
        <topology evidence="1">Multi-pass membrane protein</topology>
    </subcellularLocation>
</comment>
<dbReference type="RefSeq" id="WP_074987397.1">
    <property type="nucleotide sequence ID" value="NZ_CADFGN010000012.1"/>
</dbReference>
<comment type="similarity">
    <text evidence="10">Belongs to the methyl-accepting chemotaxis (MCP) protein family.</text>
</comment>
<keyword evidence="7 12" id="KW-1133">Transmembrane helix</keyword>
<dbReference type="SMART" id="SM00304">
    <property type="entry name" value="HAMP"/>
    <property type="match status" value="1"/>
</dbReference>
<dbReference type="Pfam" id="PF00015">
    <property type="entry name" value="MCPsignal"/>
    <property type="match status" value="1"/>
</dbReference>
<dbReference type="PANTHER" id="PTHR43531">
    <property type="entry name" value="PROTEIN ICFG"/>
    <property type="match status" value="1"/>
</dbReference>
<dbReference type="AlphaFoldDB" id="A0AAQ1JY69"/>
<feature type="domain" description="HAMP" evidence="14">
    <location>
        <begin position="213"/>
        <end position="265"/>
    </location>
</feature>
<feature type="transmembrane region" description="Helical" evidence="12">
    <location>
        <begin position="186"/>
        <end position="208"/>
    </location>
</feature>
<feature type="domain" description="Methyl-accepting transducer" evidence="13">
    <location>
        <begin position="270"/>
        <end position="499"/>
    </location>
</feature>
<dbReference type="InterPro" id="IPR035440">
    <property type="entry name" value="4HB_MCP_dom_sf"/>
</dbReference>
<evidence type="ECO:0000256" key="9">
    <source>
        <dbReference type="ARBA" id="ARBA00023224"/>
    </source>
</evidence>
<feature type="transmembrane region" description="Helical" evidence="12">
    <location>
        <begin position="12"/>
        <end position="35"/>
    </location>
</feature>
<keyword evidence="18" id="KW-1185">Reference proteome</keyword>
<evidence type="ECO:0000256" key="3">
    <source>
        <dbReference type="ARBA" id="ARBA00022481"/>
    </source>
</evidence>
<dbReference type="InterPro" id="IPR004090">
    <property type="entry name" value="Chemotax_Me-accpt_rcpt"/>
</dbReference>
<keyword evidence="9 11" id="KW-0807">Transducer</keyword>
<sequence>MPQDVSIRARLAMAMAFLAVLLVIGGLMGVGGVFVSNNDVKELYANRLASSEALGQANVALSRARLWLYRIALDPTSPDVQQETQTARNLLTAARSAWDSYRALPFSSADEARQARDVNEKFGLLVTNGLDRMFAAIDTHDPARIADVWKNLPPALFIDVSDGMDSLGGTQVTTARELFDAAQTRFRWFVAIAIVGIAIALAAAVLAWRSLQRAIGVPLDRALNHFSAIANGDLTTHVEVHSRDEMGRLMEGLKAMQGKLIRTIGVVRDGSRQIEMASHEISEGNVDLSQRTEEQAASLEQTAASMDELTATVRLNAENAKQASDVVRSTALLTDQGNEATQAVVRTMRGLSDSSGKIAEIIGAIEGIAFQTNILSLNAAVEAARAGEQGRGFAVVASEVRSLAQRSATASREIRDLITDSLNRVGAGAKQADRAIGAMQEIQASVKRASHLMEEIAVASEAQSKDIEQVNQAVSEMDRVTQQNAALVEQASAAALSLKAQSGQLETAISVFRMAQV</sequence>
<dbReference type="Gene3D" id="1.10.287.950">
    <property type="entry name" value="Methyl-accepting chemotaxis protein"/>
    <property type="match status" value="1"/>
</dbReference>
<evidence type="ECO:0000256" key="2">
    <source>
        <dbReference type="ARBA" id="ARBA00022475"/>
    </source>
</evidence>
<keyword evidence="6 12" id="KW-0812">Transmembrane</keyword>
<dbReference type="InterPro" id="IPR003122">
    <property type="entry name" value="Tar_rcpt_lig-bd"/>
</dbReference>
<dbReference type="PROSITE" id="PS50111">
    <property type="entry name" value="CHEMOTAXIS_TRANSDUC_2"/>
    <property type="match status" value="1"/>
</dbReference>
<dbReference type="CDD" id="cd11386">
    <property type="entry name" value="MCP_signal"/>
    <property type="match status" value="1"/>
</dbReference>
<evidence type="ECO:0000256" key="6">
    <source>
        <dbReference type="ARBA" id="ARBA00022692"/>
    </source>
</evidence>
<dbReference type="CDD" id="cd06225">
    <property type="entry name" value="HAMP"/>
    <property type="match status" value="1"/>
</dbReference>
<evidence type="ECO:0000313" key="18">
    <source>
        <dbReference type="Proteomes" id="UP000247515"/>
    </source>
</evidence>
<accession>A0AAQ1JY69</accession>
<dbReference type="EMBL" id="QJJV01000035">
    <property type="protein sequence ID" value="PXX06420.1"/>
    <property type="molecule type" value="Genomic_DNA"/>
</dbReference>
<keyword evidence="5" id="KW-0997">Cell inner membrane</keyword>
<dbReference type="Proteomes" id="UP000247515">
    <property type="component" value="Unassembled WGS sequence"/>
</dbReference>
<dbReference type="Pfam" id="PF02203">
    <property type="entry name" value="TarH"/>
    <property type="match status" value="1"/>
</dbReference>
<organism evidence="16 17">
    <name type="scientific">Paraburkholderia tropica</name>
    <dbReference type="NCBI Taxonomy" id="92647"/>
    <lineage>
        <taxon>Bacteria</taxon>
        <taxon>Pseudomonadati</taxon>
        <taxon>Pseudomonadota</taxon>
        <taxon>Betaproteobacteria</taxon>
        <taxon>Burkholderiales</taxon>
        <taxon>Burkholderiaceae</taxon>
        <taxon>Paraburkholderia</taxon>
    </lineage>
</organism>
<evidence type="ECO:0000256" key="12">
    <source>
        <dbReference type="SAM" id="Phobius"/>
    </source>
</evidence>
<evidence type="ECO:0000313" key="17">
    <source>
        <dbReference type="Proteomes" id="UP000183529"/>
    </source>
</evidence>
<comment type="caution">
    <text evidence="16">The sequence shown here is derived from an EMBL/GenBank/DDBJ whole genome shotgun (WGS) entry which is preliminary data.</text>
</comment>
<dbReference type="SUPFAM" id="SSF47170">
    <property type="entry name" value="Aspartate receptor, ligand-binding domain"/>
    <property type="match status" value="1"/>
</dbReference>
<keyword evidence="3" id="KW-0488">Methylation</keyword>
<dbReference type="Pfam" id="PF00672">
    <property type="entry name" value="HAMP"/>
    <property type="match status" value="1"/>
</dbReference>
<dbReference type="GO" id="GO:0007165">
    <property type="term" value="P:signal transduction"/>
    <property type="evidence" value="ECO:0007669"/>
    <property type="project" value="UniProtKB-KW"/>
</dbReference>
<gene>
    <name evidence="15" type="ORF">C7400_13523</name>
    <name evidence="16" type="ORF">SAMN05216550_12923</name>
</gene>
<proteinExistence type="inferred from homology"/>
<dbReference type="InterPro" id="IPR051310">
    <property type="entry name" value="MCP_chemotaxis"/>
</dbReference>
<dbReference type="InterPro" id="IPR003660">
    <property type="entry name" value="HAMP_dom"/>
</dbReference>
<dbReference type="Proteomes" id="UP000183529">
    <property type="component" value="Unassembled WGS sequence"/>
</dbReference>
<dbReference type="GO" id="GO:0004888">
    <property type="term" value="F:transmembrane signaling receptor activity"/>
    <property type="evidence" value="ECO:0007669"/>
    <property type="project" value="InterPro"/>
</dbReference>
<dbReference type="SUPFAM" id="SSF58104">
    <property type="entry name" value="Methyl-accepting chemotaxis protein (MCP) signaling domain"/>
    <property type="match status" value="1"/>
</dbReference>
<evidence type="ECO:0000256" key="11">
    <source>
        <dbReference type="PROSITE-ProRule" id="PRU00284"/>
    </source>
</evidence>
<evidence type="ECO:0000256" key="7">
    <source>
        <dbReference type="ARBA" id="ARBA00022989"/>
    </source>
</evidence>
<name>A0AAQ1JY69_9BURK</name>
<dbReference type="GO" id="GO:0006935">
    <property type="term" value="P:chemotaxis"/>
    <property type="evidence" value="ECO:0007669"/>
    <property type="project" value="UniProtKB-KW"/>
</dbReference>
<dbReference type="PROSITE" id="PS50885">
    <property type="entry name" value="HAMP"/>
    <property type="match status" value="1"/>
</dbReference>
<dbReference type="SMART" id="SM00283">
    <property type="entry name" value="MA"/>
    <property type="match status" value="1"/>
</dbReference>
<dbReference type="PANTHER" id="PTHR43531:SF14">
    <property type="entry name" value="METHYL-ACCEPTING CHEMOTAXIS PROTEIN I-RELATED"/>
    <property type="match status" value="1"/>
</dbReference>
<evidence type="ECO:0000256" key="8">
    <source>
        <dbReference type="ARBA" id="ARBA00023136"/>
    </source>
</evidence>
<keyword evidence="4" id="KW-0145">Chemotaxis</keyword>
<evidence type="ECO:0000256" key="1">
    <source>
        <dbReference type="ARBA" id="ARBA00004429"/>
    </source>
</evidence>
<evidence type="ECO:0000256" key="5">
    <source>
        <dbReference type="ARBA" id="ARBA00022519"/>
    </source>
</evidence>
<dbReference type="GeneID" id="61304146"/>
<evidence type="ECO:0000313" key="15">
    <source>
        <dbReference type="EMBL" id="PXX06420.1"/>
    </source>
</evidence>
<evidence type="ECO:0000256" key="4">
    <source>
        <dbReference type="ARBA" id="ARBA00022500"/>
    </source>
</evidence>
<protein>
    <submittedName>
        <fullName evidence="16">Methyl-accepting chemotaxis sensory transducer with TarH sensor</fullName>
    </submittedName>
</protein>
<reference evidence="15 18" key="2">
    <citation type="submission" date="2018-05" db="EMBL/GenBank/DDBJ databases">
        <title>Genomic Encyclopedia of Type Strains, Phase IV (KMG-V): Genome sequencing to study the core and pangenomes of soil and plant-associated prokaryotes.</title>
        <authorList>
            <person name="Whitman W."/>
        </authorList>
    </citation>
    <scope>NUCLEOTIDE SEQUENCE [LARGE SCALE GENOMIC DNA]</scope>
    <source>
        <strain evidence="15 18">SIr-6563</strain>
    </source>
</reference>
<evidence type="ECO:0000256" key="10">
    <source>
        <dbReference type="ARBA" id="ARBA00029447"/>
    </source>
</evidence>
<evidence type="ECO:0000259" key="13">
    <source>
        <dbReference type="PROSITE" id="PS50111"/>
    </source>
</evidence>
<dbReference type="EMBL" id="FNZM01000029">
    <property type="protein sequence ID" value="SEK14543.1"/>
    <property type="molecule type" value="Genomic_DNA"/>
</dbReference>
<dbReference type="FunFam" id="1.10.287.950:FF:000001">
    <property type="entry name" value="Methyl-accepting chemotaxis sensory transducer"/>
    <property type="match status" value="1"/>
</dbReference>
<reference evidence="16 17" key="1">
    <citation type="submission" date="2016-10" db="EMBL/GenBank/DDBJ databases">
        <authorList>
            <person name="Varghese N."/>
            <person name="Submissions S."/>
        </authorList>
    </citation>
    <scope>NUCLEOTIDE SEQUENCE [LARGE SCALE GENOMIC DNA]</scope>
    <source>
        <strain evidence="16 17">LMG 22274</strain>
    </source>
</reference>
<dbReference type="InterPro" id="IPR004089">
    <property type="entry name" value="MCPsignal_dom"/>
</dbReference>